<evidence type="ECO:0000256" key="1">
    <source>
        <dbReference type="SAM" id="MobiDB-lite"/>
    </source>
</evidence>
<organism evidence="4 5">
    <name type="scientific">Marinilactibacillus piezotolerans</name>
    <dbReference type="NCBI Taxonomy" id="258723"/>
    <lineage>
        <taxon>Bacteria</taxon>
        <taxon>Bacillati</taxon>
        <taxon>Bacillota</taxon>
        <taxon>Bacilli</taxon>
        <taxon>Lactobacillales</taxon>
        <taxon>Carnobacteriaceae</taxon>
        <taxon>Marinilactibacillus</taxon>
    </lineage>
</organism>
<gene>
    <name evidence="4" type="ORF">SAMN04488569_100949</name>
</gene>
<dbReference type="AlphaFoldDB" id="A0A1I3WSU3"/>
<sequence length="371" mass="40792">MSHHSLIKSLTVLSLSGLLLGACADTEAPELTTDDTEQTDSNDQSNTDSSSEEQDTTLSQNMLDWVPMSANTKYVYEGEGNESASYTIYPQFTHSDTLQLVQATSGTDMVKVYEYTENEVREVFLRGETYFRDDIVDTGLTTGQENFDILLQSPIEEGHSWESPSGSVSEITNTDVSVETPSGNYDAIEVTRTIDDTTTLLYYAPQVGLVQTISEPESEMTVTSTLSEIQEDADEEIPLTVYELNEMATALTIVDTTLELKTNDPARIQLTEILNGNTGDITIPSLTENTEINYMYLGNDGIVHIDFSEEITEMQAGSGIEALLLQSIVNTIGGLYQTDEVLLTVETEPYSSGHVLLEEGQTMQVDQSVVE</sequence>
<evidence type="ECO:0000313" key="5">
    <source>
        <dbReference type="Proteomes" id="UP000199589"/>
    </source>
</evidence>
<feature type="chain" id="PRO_5011739243" evidence="2">
    <location>
        <begin position="25"/>
        <end position="371"/>
    </location>
</feature>
<keyword evidence="2" id="KW-0732">Signal</keyword>
<dbReference type="RefSeq" id="WP_072695378.1">
    <property type="nucleotide sequence ID" value="NZ_FOSJ01000009.1"/>
</dbReference>
<dbReference type="Pfam" id="PF10646">
    <property type="entry name" value="Germane"/>
    <property type="match status" value="1"/>
</dbReference>
<protein>
    <submittedName>
        <fullName evidence="4">Sporulation and spore germination</fullName>
    </submittedName>
</protein>
<dbReference type="Proteomes" id="UP000199589">
    <property type="component" value="Unassembled WGS sequence"/>
</dbReference>
<dbReference type="EMBL" id="FOSJ01000009">
    <property type="protein sequence ID" value="SFK09521.1"/>
    <property type="molecule type" value="Genomic_DNA"/>
</dbReference>
<proteinExistence type="predicted"/>
<keyword evidence="5" id="KW-1185">Reference proteome</keyword>
<dbReference type="SMART" id="SM00909">
    <property type="entry name" value="Germane"/>
    <property type="match status" value="1"/>
</dbReference>
<feature type="domain" description="GerMN" evidence="3">
    <location>
        <begin position="266"/>
        <end position="354"/>
    </location>
</feature>
<feature type="region of interest" description="Disordered" evidence="1">
    <location>
        <begin position="29"/>
        <end position="62"/>
    </location>
</feature>
<dbReference type="OrthoDB" id="1683231at2"/>
<accession>A0A1I3WSU3</accession>
<dbReference type="InterPro" id="IPR019606">
    <property type="entry name" value="GerMN"/>
</dbReference>
<evidence type="ECO:0000256" key="2">
    <source>
        <dbReference type="SAM" id="SignalP"/>
    </source>
</evidence>
<evidence type="ECO:0000259" key="3">
    <source>
        <dbReference type="SMART" id="SM00909"/>
    </source>
</evidence>
<evidence type="ECO:0000313" key="4">
    <source>
        <dbReference type="EMBL" id="SFK09521.1"/>
    </source>
</evidence>
<feature type="signal peptide" evidence="2">
    <location>
        <begin position="1"/>
        <end position="24"/>
    </location>
</feature>
<reference evidence="5" key="1">
    <citation type="submission" date="2016-10" db="EMBL/GenBank/DDBJ databases">
        <authorList>
            <person name="Varghese N."/>
            <person name="Submissions S."/>
        </authorList>
    </citation>
    <scope>NUCLEOTIDE SEQUENCE [LARGE SCALE GENOMIC DNA]</scope>
    <source>
        <strain evidence="5">DSM 16108</strain>
    </source>
</reference>
<name>A0A1I3WSU3_9LACT</name>